<evidence type="ECO:0000256" key="3">
    <source>
        <dbReference type="ARBA" id="ARBA00023157"/>
    </source>
</evidence>
<dbReference type="Pfam" id="PF00007">
    <property type="entry name" value="Cys_knot"/>
    <property type="match status" value="1"/>
</dbReference>
<dbReference type="GeneTree" id="ENSGT00940000163235"/>
<comment type="subcellular location">
    <subcellularLocation>
        <location evidence="1">Secreted</location>
    </subcellularLocation>
</comment>
<dbReference type="InterPro" id="IPR006207">
    <property type="entry name" value="Cys_knot_C"/>
</dbReference>
<dbReference type="STRING" id="7994.ENSAMXP00000037827"/>
<dbReference type="PROSITE" id="PS01225">
    <property type="entry name" value="CTCK_2"/>
    <property type="match status" value="1"/>
</dbReference>
<evidence type="ECO:0000256" key="1">
    <source>
        <dbReference type="ARBA" id="ARBA00004613"/>
    </source>
</evidence>
<reference evidence="7" key="1">
    <citation type="submission" date="2013-03" db="EMBL/GenBank/DDBJ databases">
        <authorList>
            <person name="Jeffery W."/>
            <person name="Warren W."/>
            <person name="Wilson R.K."/>
        </authorList>
    </citation>
    <scope>NUCLEOTIDE SEQUENCE</scope>
    <source>
        <strain evidence="7">female</strain>
    </source>
</reference>
<dbReference type="GO" id="GO:0005615">
    <property type="term" value="C:extracellular space"/>
    <property type="evidence" value="ECO:0007669"/>
    <property type="project" value="TreeGrafter"/>
</dbReference>
<dbReference type="InterPro" id="IPR050780">
    <property type="entry name" value="Mucin_vWF_Thrombospondin_sf"/>
</dbReference>
<protein>
    <recommendedName>
        <fullName evidence="5">CTCK domain-containing protein</fullName>
    </recommendedName>
</protein>
<feature type="disulfide bond" evidence="4">
    <location>
        <begin position="22"/>
        <end position="71"/>
    </location>
</feature>
<dbReference type="Proteomes" id="UP000018467">
    <property type="component" value="Unassembled WGS sequence"/>
</dbReference>
<reference evidence="6" key="4">
    <citation type="submission" date="2025-09" db="UniProtKB">
        <authorList>
            <consortium name="Ensembl"/>
        </authorList>
    </citation>
    <scope>IDENTIFICATION</scope>
</reference>
<dbReference type="InterPro" id="IPR029034">
    <property type="entry name" value="Cystine-knot_cytokine"/>
</dbReference>
<name>A0A3B1J6B5_ASTMX</name>
<dbReference type="Bgee" id="ENSAMXG00000036502">
    <property type="expression patterns" value="Expressed in pharyngeal gill and 3 other cell types or tissues"/>
</dbReference>
<sequence>MISGPQNCVVQKNSTYLKSNNCTSENLVEMTFCSGSCETLSMYSMEANSMMHHCSCCREQRTSEKKVQLKCHDKPHIMYSYTYVEECGCEKTKCTDGEGVPFLPARILRSHKKNIFLGSS</sequence>
<organism evidence="6 7">
    <name type="scientific">Astyanax mexicanus</name>
    <name type="common">Blind cave fish</name>
    <name type="synonym">Astyanax fasciatus mexicanus</name>
    <dbReference type="NCBI Taxonomy" id="7994"/>
    <lineage>
        <taxon>Eukaryota</taxon>
        <taxon>Metazoa</taxon>
        <taxon>Chordata</taxon>
        <taxon>Craniata</taxon>
        <taxon>Vertebrata</taxon>
        <taxon>Euteleostomi</taxon>
        <taxon>Actinopterygii</taxon>
        <taxon>Neopterygii</taxon>
        <taxon>Teleostei</taxon>
        <taxon>Ostariophysi</taxon>
        <taxon>Characiformes</taxon>
        <taxon>Characoidei</taxon>
        <taxon>Acestrorhamphidae</taxon>
        <taxon>Acestrorhamphinae</taxon>
        <taxon>Astyanax</taxon>
    </lineage>
</organism>
<evidence type="ECO:0000256" key="2">
    <source>
        <dbReference type="ARBA" id="ARBA00022525"/>
    </source>
</evidence>
<dbReference type="PANTHER" id="PTHR11339:SF408">
    <property type="entry name" value="MUCIN-5B"/>
    <property type="match status" value="1"/>
</dbReference>
<comment type="caution">
    <text evidence="4">Lacks conserved residue(s) required for the propagation of feature annotation.</text>
</comment>
<dbReference type="SMART" id="SM00041">
    <property type="entry name" value="CT"/>
    <property type="match status" value="1"/>
</dbReference>
<feature type="disulfide bond" evidence="4">
    <location>
        <begin position="33"/>
        <end position="87"/>
    </location>
</feature>
<evidence type="ECO:0000313" key="6">
    <source>
        <dbReference type="Ensembl" id="ENSAMXP00000037827.1"/>
    </source>
</evidence>
<evidence type="ECO:0000313" key="7">
    <source>
        <dbReference type="Proteomes" id="UP000018467"/>
    </source>
</evidence>
<reference evidence="6" key="3">
    <citation type="submission" date="2025-08" db="UniProtKB">
        <authorList>
            <consortium name="Ensembl"/>
        </authorList>
    </citation>
    <scope>IDENTIFICATION</scope>
</reference>
<dbReference type="PANTHER" id="PTHR11339">
    <property type="entry name" value="EXTRACELLULAR MATRIX GLYCOPROTEIN RELATED"/>
    <property type="match status" value="1"/>
</dbReference>
<keyword evidence="3 4" id="KW-1015">Disulfide bond</keyword>
<reference evidence="7" key="2">
    <citation type="journal article" date="2014" name="Nat. Commun.">
        <title>The cavefish genome reveals candidate genes for eye loss.</title>
        <authorList>
            <person name="McGaugh S.E."/>
            <person name="Gross J.B."/>
            <person name="Aken B."/>
            <person name="Blin M."/>
            <person name="Borowsky R."/>
            <person name="Chalopin D."/>
            <person name="Hinaux H."/>
            <person name="Jeffery W.R."/>
            <person name="Keene A."/>
            <person name="Ma L."/>
            <person name="Minx P."/>
            <person name="Murphy D."/>
            <person name="O'Quin K.E."/>
            <person name="Retaux S."/>
            <person name="Rohner N."/>
            <person name="Searle S.M."/>
            <person name="Stahl B.A."/>
            <person name="Tabin C."/>
            <person name="Volff J.N."/>
            <person name="Yoshizawa M."/>
            <person name="Warren W.C."/>
        </authorList>
    </citation>
    <scope>NUCLEOTIDE SEQUENCE [LARGE SCALE GENOMIC DNA]</scope>
    <source>
        <strain evidence="7">female</strain>
    </source>
</reference>
<dbReference type="AlphaFoldDB" id="A0A3B1J6B5"/>
<dbReference type="Gene3D" id="2.10.90.10">
    <property type="entry name" value="Cystine-knot cytokines"/>
    <property type="match status" value="1"/>
</dbReference>
<dbReference type="Ensembl" id="ENSAMXT00000042181.1">
    <property type="protein sequence ID" value="ENSAMXP00000037827.1"/>
    <property type="gene ID" value="ENSAMXG00000036502.1"/>
</dbReference>
<accession>A0A3B1J6B5</accession>
<dbReference type="InParanoid" id="A0A3B1J6B5"/>
<feature type="disulfide bond" evidence="4">
    <location>
        <begin position="37"/>
        <end position="89"/>
    </location>
</feature>
<dbReference type="SUPFAM" id="SSF57501">
    <property type="entry name" value="Cystine-knot cytokines"/>
    <property type="match status" value="1"/>
</dbReference>
<evidence type="ECO:0000259" key="5">
    <source>
        <dbReference type="PROSITE" id="PS01225"/>
    </source>
</evidence>
<keyword evidence="2" id="KW-0964">Secreted</keyword>
<evidence type="ECO:0000256" key="4">
    <source>
        <dbReference type="PROSITE-ProRule" id="PRU00039"/>
    </source>
</evidence>
<keyword evidence="7" id="KW-1185">Reference proteome</keyword>
<dbReference type="GO" id="GO:0031012">
    <property type="term" value="C:extracellular matrix"/>
    <property type="evidence" value="ECO:0007669"/>
    <property type="project" value="TreeGrafter"/>
</dbReference>
<feature type="domain" description="CTCK" evidence="5">
    <location>
        <begin position="8"/>
        <end position="95"/>
    </location>
</feature>
<proteinExistence type="predicted"/>
<dbReference type="InterPro" id="IPR006208">
    <property type="entry name" value="Glyco_hormone_CN"/>
</dbReference>